<evidence type="ECO:0000313" key="3">
    <source>
        <dbReference type="EMBL" id="GKT26447.1"/>
    </source>
</evidence>
<evidence type="ECO:0000256" key="2">
    <source>
        <dbReference type="SAM" id="MobiDB-lite"/>
    </source>
</evidence>
<dbReference type="InterPro" id="IPR032675">
    <property type="entry name" value="LRR_dom_sf"/>
</dbReference>
<name>A0ABQ5K6A7_9EUKA</name>
<feature type="compositionally biased region" description="Polar residues" evidence="2">
    <location>
        <begin position="447"/>
        <end position="488"/>
    </location>
</feature>
<sequence>MGYLDQITIDRSTGIFQFDNASLDNTAFAELVTELSRIHVTVRQMYFRRNEITALPKNFGSLFPDLEVLDISENPVLSSSQLLELVDILKKIPKLTTLFIEYSGTDSDEDHIWAHLPTLEMLNDISVSGDDKPFEKPSLWNMQTGEVVEYEYETEDSEDIVEEAAKVIEDEIVTEQQIWDAKKPPTHVDEHAETESQEYEEVEEEKEEEVVVEEENPIEEEEEEASLREEEEKSHSRQIIDDINVIPTKLEEGQPIITHGAKESPIESSPSLSDVAEHEVTPHLKRFASHLAHIIRNVDHTGLKIDQTESIGSIMEKKVQEEIKTPSSQTAHKLSLCLASISQLLYLVTEKEDISHVTTLVNTSTQLLDRVKAELASHKSEIHDLTEKIHTLSTQPIRTNSTSTIIPDQTIIDKAIADAKILWENESEKTFAKRLREAQQKIVRQASGPSLRQQSHLSASSTPLVQPSTRSDTSSNHQQPTGHHGTSGSRRRVSSHALRETIISLQSENELFRSQIKQMQLLQGVYMSDNPTSHISSSTFSKSLKESQNRSYHSPSLHDKSSTRMSERMSKMRQRHTPTRDSDIKPYKPTSNSSSSSIPPVSDPSSSHSAFPIASQDSSVGRERYERPISTQSSPHATSANPIPHDLSVCPHPTPITTQITKNKKKAVASRTPESPSSSSATFSVGKKSMMSSSSTSSSKTKPSLTLAASLPLLRGVLTSIMTSYLALNPSVRHATPLASFIFTYFNQKYGCRSLVLKWIRSFSKAINRFYQDDAYVEMWKMILEGSIDIGYARVQEKLEKTVQELLRLLVRAKKPLAPAKDIEKIFNNKISGKGGVSVSYREWSEIVNHIYSKKEGEKVSALVLERIEKDLDDVIDRRRRFKEEKSIGGSYVHNDSVTSRQVFAHSPTRLSTASSVLRSSSTSSHYHPFSLAAKTPPSPSSSYPHSSSLVHKTTHTTQADGRPSASHNISYKSFIHTILTFHLHSHVEWLAPFRRIWKSFEQNEIMESGAATQSSEFRLSTLDDPSDSFHLSSIVPSDADEHVSHTLTFGTFEELVRKTWSDGVWNDIWGINGCKRGIISFSYGIELLDSHIHVLNEGL</sequence>
<keyword evidence="4" id="KW-1185">Reference proteome</keyword>
<dbReference type="EMBL" id="BQXS01012655">
    <property type="protein sequence ID" value="GKT26447.1"/>
    <property type="molecule type" value="Genomic_DNA"/>
</dbReference>
<proteinExistence type="predicted"/>
<feature type="compositionally biased region" description="Low complexity" evidence="2">
    <location>
        <begin position="587"/>
        <end position="612"/>
    </location>
</feature>
<dbReference type="Gene3D" id="3.80.10.10">
    <property type="entry name" value="Ribonuclease Inhibitor"/>
    <property type="match status" value="1"/>
</dbReference>
<feature type="region of interest" description="Disordered" evidence="2">
    <location>
        <begin position="921"/>
        <end position="965"/>
    </location>
</feature>
<organism evidence="3 4">
    <name type="scientific">Aduncisulcus paluster</name>
    <dbReference type="NCBI Taxonomy" id="2918883"/>
    <lineage>
        <taxon>Eukaryota</taxon>
        <taxon>Metamonada</taxon>
        <taxon>Carpediemonas-like organisms</taxon>
        <taxon>Aduncisulcus</taxon>
    </lineage>
</organism>
<feature type="compositionally biased region" description="Polar residues" evidence="2">
    <location>
        <begin position="950"/>
        <end position="965"/>
    </location>
</feature>
<feature type="compositionally biased region" description="Basic and acidic residues" evidence="2">
    <location>
        <begin position="182"/>
        <end position="194"/>
    </location>
</feature>
<feature type="compositionally biased region" description="Low complexity" evidence="2">
    <location>
        <begin position="669"/>
        <end position="702"/>
    </location>
</feature>
<evidence type="ECO:0000313" key="4">
    <source>
        <dbReference type="Proteomes" id="UP001057375"/>
    </source>
</evidence>
<feature type="region of interest" description="Disordered" evidence="2">
    <location>
        <begin position="534"/>
        <end position="702"/>
    </location>
</feature>
<feature type="coiled-coil region" evidence="1">
    <location>
        <begin position="368"/>
        <end position="395"/>
    </location>
</feature>
<feature type="region of interest" description="Disordered" evidence="2">
    <location>
        <begin position="443"/>
        <end position="495"/>
    </location>
</feature>
<dbReference type="Proteomes" id="UP001057375">
    <property type="component" value="Unassembled WGS sequence"/>
</dbReference>
<evidence type="ECO:0000256" key="1">
    <source>
        <dbReference type="SAM" id="Coils"/>
    </source>
</evidence>
<feature type="compositionally biased region" description="Acidic residues" evidence="2">
    <location>
        <begin position="195"/>
        <end position="224"/>
    </location>
</feature>
<feature type="compositionally biased region" description="Basic and acidic residues" evidence="2">
    <location>
        <begin position="556"/>
        <end position="570"/>
    </location>
</feature>
<reference evidence="3" key="1">
    <citation type="submission" date="2022-03" db="EMBL/GenBank/DDBJ databases">
        <title>Draft genome sequence of Aduncisulcus paluster, a free-living microaerophilic Fornicata.</title>
        <authorList>
            <person name="Yuyama I."/>
            <person name="Kume K."/>
            <person name="Tamura T."/>
            <person name="Inagaki Y."/>
            <person name="Hashimoto T."/>
        </authorList>
    </citation>
    <scope>NUCLEOTIDE SEQUENCE</scope>
    <source>
        <strain evidence="3">NY0171</strain>
    </source>
</reference>
<accession>A0ABQ5K6A7</accession>
<gene>
    <name evidence="3" type="ORF">ADUPG1_013359</name>
</gene>
<keyword evidence="1" id="KW-0175">Coiled coil</keyword>
<feature type="region of interest" description="Disordered" evidence="2">
    <location>
        <begin position="182"/>
        <end position="236"/>
    </location>
</feature>
<dbReference type="SUPFAM" id="SSF52047">
    <property type="entry name" value="RNI-like"/>
    <property type="match status" value="1"/>
</dbReference>
<protein>
    <submittedName>
        <fullName evidence="3">Uncharacterized protein</fullName>
    </submittedName>
</protein>
<feature type="compositionally biased region" description="Basic and acidic residues" evidence="2">
    <location>
        <begin position="225"/>
        <end position="236"/>
    </location>
</feature>
<comment type="caution">
    <text evidence="3">The sequence shown here is derived from an EMBL/GenBank/DDBJ whole genome shotgun (WGS) entry which is preliminary data.</text>
</comment>
<feature type="compositionally biased region" description="Polar residues" evidence="2">
    <location>
        <begin position="629"/>
        <end position="641"/>
    </location>
</feature>